<evidence type="ECO:0000259" key="2">
    <source>
        <dbReference type="Pfam" id="PF14773"/>
    </source>
</evidence>
<feature type="compositionally biased region" description="Polar residues" evidence="1">
    <location>
        <begin position="365"/>
        <end position="390"/>
    </location>
</feature>
<evidence type="ECO:0000313" key="5">
    <source>
        <dbReference type="Proteomes" id="UP000472271"/>
    </source>
</evidence>
<feature type="compositionally biased region" description="Polar residues" evidence="1">
    <location>
        <begin position="112"/>
        <end position="142"/>
    </location>
</feature>
<feature type="compositionally biased region" description="Polar residues" evidence="1">
    <location>
        <begin position="304"/>
        <end position="342"/>
    </location>
</feature>
<feature type="compositionally biased region" description="Basic and acidic residues" evidence="1">
    <location>
        <begin position="96"/>
        <end position="109"/>
    </location>
</feature>
<dbReference type="InterPro" id="IPR029256">
    <property type="entry name" value="Heliccase-ass-bd"/>
</dbReference>
<evidence type="ECO:0000259" key="3">
    <source>
        <dbReference type="Pfam" id="PF25806"/>
    </source>
</evidence>
<feature type="compositionally biased region" description="Basic and acidic residues" evidence="1">
    <location>
        <begin position="41"/>
        <end position="50"/>
    </location>
</feature>
<dbReference type="InParanoid" id="A0A672Z9U6"/>
<dbReference type="InterPro" id="IPR057931">
    <property type="entry name" value="RHH_ERCC6L2"/>
</dbReference>
<dbReference type="AlphaFoldDB" id="A0A672Z9U6"/>
<gene>
    <name evidence="4" type="primary">ercc6l2</name>
</gene>
<keyword evidence="5" id="KW-1185">Reference proteome</keyword>
<reference evidence="4" key="2">
    <citation type="submission" date="2025-08" db="UniProtKB">
        <authorList>
            <consortium name="Ensembl"/>
        </authorList>
    </citation>
    <scope>IDENTIFICATION</scope>
</reference>
<protein>
    <submittedName>
        <fullName evidence="4">Uncharacterized protein</fullName>
    </submittedName>
</protein>
<feature type="region of interest" description="Disordered" evidence="1">
    <location>
        <begin position="30"/>
        <end position="142"/>
    </location>
</feature>
<dbReference type="Pfam" id="PF14773">
    <property type="entry name" value="VIGSSK"/>
    <property type="match status" value="1"/>
</dbReference>
<accession>A0A672Z9U6</accession>
<feature type="domain" description="ERCC6L2-like ribbon-helix-helix" evidence="3">
    <location>
        <begin position="249"/>
        <end position="317"/>
    </location>
</feature>
<feature type="domain" description="Helicase-associated putative binding" evidence="2">
    <location>
        <begin position="133"/>
        <end position="176"/>
    </location>
</feature>
<dbReference type="Pfam" id="PF25806">
    <property type="entry name" value="RHH_ERCC6L2"/>
    <property type="match status" value="1"/>
</dbReference>
<name>A0A672Z9U6_9TELE</name>
<evidence type="ECO:0000313" key="4">
    <source>
        <dbReference type="Ensembl" id="ENSSORP00005013267.1"/>
    </source>
</evidence>
<feature type="compositionally biased region" description="Polar residues" evidence="1">
    <location>
        <begin position="57"/>
        <end position="77"/>
    </location>
</feature>
<reference evidence="4" key="3">
    <citation type="submission" date="2025-09" db="UniProtKB">
        <authorList>
            <consortium name="Ensembl"/>
        </authorList>
    </citation>
    <scope>IDENTIFICATION</scope>
</reference>
<reference evidence="4" key="1">
    <citation type="submission" date="2019-06" db="EMBL/GenBank/DDBJ databases">
        <authorList>
            <consortium name="Wellcome Sanger Institute Data Sharing"/>
        </authorList>
    </citation>
    <scope>NUCLEOTIDE SEQUENCE [LARGE SCALE GENOMIC DNA]</scope>
</reference>
<dbReference type="Proteomes" id="UP000472271">
    <property type="component" value="Chromosome 9"/>
</dbReference>
<organism evidence="4 5">
    <name type="scientific">Sphaeramia orbicularis</name>
    <name type="common">orbiculate cardinalfish</name>
    <dbReference type="NCBI Taxonomy" id="375764"/>
    <lineage>
        <taxon>Eukaryota</taxon>
        <taxon>Metazoa</taxon>
        <taxon>Chordata</taxon>
        <taxon>Craniata</taxon>
        <taxon>Vertebrata</taxon>
        <taxon>Euteleostomi</taxon>
        <taxon>Actinopterygii</taxon>
        <taxon>Neopterygii</taxon>
        <taxon>Teleostei</taxon>
        <taxon>Neoteleostei</taxon>
        <taxon>Acanthomorphata</taxon>
        <taxon>Gobiaria</taxon>
        <taxon>Kurtiformes</taxon>
        <taxon>Apogonoidei</taxon>
        <taxon>Apogonidae</taxon>
        <taxon>Apogoninae</taxon>
        <taxon>Sphaeramia</taxon>
    </lineage>
</organism>
<evidence type="ECO:0000256" key="1">
    <source>
        <dbReference type="SAM" id="MobiDB-lite"/>
    </source>
</evidence>
<feature type="region of interest" description="Disordered" evidence="1">
    <location>
        <begin position="304"/>
        <end position="390"/>
    </location>
</feature>
<dbReference type="Ensembl" id="ENSSORT00005013675.1">
    <property type="protein sequence ID" value="ENSSORP00005013267.1"/>
    <property type="gene ID" value="ENSSORG00005006871.1"/>
</dbReference>
<sequence length="499" mass="55602">MIVDVDSSPDRKKPNNLKTFVPKIQVYSDESEDLDMNVMTSHDKRGEKLSCNRKRLSSSVRNKSGSKYTENIETFTSSEDEHPSVKKSRRGGPKTDTSKGDFPTERERAAATTGQQTGKPKTVSFTGLKNQTSPTSKGKTGSIDSVLGGVQEVVYTHSNQKVVGGSKAEELISRAAMRDVFERKMFSQLPANHLLGTQEVLSFWYTSPPDSQPLSVAVGLEKPRAEHPVTFSSRSVHHTRHTTFMIGETPQAICRQQLEEMAEKFRFPSADQFAVEILRSNSTQRLTWLREYYTSLNNPELAKTVTNKFPQPDSAQTASTSSAKRSPSTPVPRTTATKSLTESKGMQKRKKKPKHPEEKSESPKNNGEQNSSQITETFQGQKQNAQTPCTSAHHSLLTDLIGDTSILDDLFKPKTKGASKGNRKDFWDILHEGNEESINRLTDPAEVQRVCIKTNIAARTRSGEEGSKNLWKTNEKFLSSCWRKDSTAGIHPPQCQILL</sequence>
<proteinExistence type="predicted"/>